<organism evidence="15 16">
    <name type="scientific">Trematosphaeria pertusa</name>
    <dbReference type="NCBI Taxonomy" id="390896"/>
    <lineage>
        <taxon>Eukaryota</taxon>
        <taxon>Fungi</taxon>
        <taxon>Dikarya</taxon>
        <taxon>Ascomycota</taxon>
        <taxon>Pezizomycotina</taxon>
        <taxon>Dothideomycetes</taxon>
        <taxon>Pleosporomycetidae</taxon>
        <taxon>Pleosporales</taxon>
        <taxon>Massarineae</taxon>
        <taxon>Trematosphaeriaceae</taxon>
        <taxon>Trematosphaeria</taxon>
    </lineage>
</organism>
<evidence type="ECO:0000256" key="7">
    <source>
        <dbReference type="ARBA" id="ARBA00022840"/>
    </source>
</evidence>
<dbReference type="Proteomes" id="UP000800094">
    <property type="component" value="Unassembled WGS sequence"/>
</dbReference>
<dbReference type="GO" id="GO:0034045">
    <property type="term" value="C:phagophore assembly site membrane"/>
    <property type="evidence" value="ECO:0007669"/>
    <property type="project" value="UniProtKB-SubCell"/>
</dbReference>
<feature type="compositionally biased region" description="Basic and acidic residues" evidence="13">
    <location>
        <begin position="50"/>
        <end position="64"/>
    </location>
</feature>
<keyword evidence="3" id="KW-0723">Serine/threonine-protein kinase</keyword>
<gene>
    <name evidence="15" type="ORF">BU26DRAFT_522685</name>
</gene>
<feature type="region of interest" description="Disordered" evidence="13">
    <location>
        <begin position="671"/>
        <end position="756"/>
    </location>
</feature>
<keyword evidence="4" id="KW-0808">Transferase</keyword>
<dbReference type="Gene3D" id="1.10.510.10">
    <property type="entry name" value="Transferase(Phosphotransferase) domain 1"/>
    <property type="match status" value="1"/>
</dbReference>
<feature type="compositionally biased region" description="Low complexity" evidence="13">
    <location>
        <begin position="676"/>
        <end position="685"/>
    </location>
</feature>
<dbReference type="InterPro" id="IPR017441">
    <property type="entry name" value="Protein_kinase_ATP_BS"/>
</dbReference>
<keyword evidence="8" id="KW-0072">Autophagy</keyword>
<dbReference type="GeneID" id="54583171"/>
<dbReference type="Pfam" id="PF00069">
    <property type="entry name" value="Pkinase"/>
    <property type="match status" value="1"/>
</dbReference>
<dbReference type="GO" id="GO:0010506">
    <property type="term" value="P:regulation of autophagy"/>
    <property type="evidence" value="ECO:0007669"/>
    <property type="project" value="InterPro"/>
</dbReference>
<feature type="region of interest" description="Disordered" evidence="13">
    <location>
        <begin position="513"/>
        <end position="544"/>
    </location>
</feature>
<dbReference type="PROSITE" id="PS50011">
    <property type="entry name" value="PROTEIN_KINASE_DOM"/>
    <property type="match status" value="1"/>
</dbReference>
<dbReference type="InterPro" id="IPR045269">
    <property type="entry name" value="Atg1-like"/>
</dbReference>
<proteinExistence type="predicted"/>
<evidence type="ECO:0000256" key="3">
    <source>
        <dbReference type="ARBA" id="ARBA00022527"/>
    </source>
</evidence>
<comment type="subcellular location">
    <subcellularLocation>
        <location evidence="1">Preautophagosomal structure membrane</location>
        <topology evidence="1">Peripheral membrane protein</topology>
    </subcellularLocation>
</comment>
<keyword evidence="5 12" id="KW-0547">Nucleotide-binding</keyword>
<keyword evidence="16" id="KW-1185">Reference proteome</keyword>
<evidence type="ECO:0000256" key="1">
    <source>
        <dbReference type="ARBA" id="ARBA00004623"/>
    </source>
</evidence>
<comment type="catalytic activity">
    <reaction evidence="11">
        <text>L-seryl-[protein] + ATP = O-phospho-L-seryl-[protein] + ADP + H(+)</text>
        <dbReference type="Rhea" id="RHEA:17989"/>
        <dbReference type="Rhea" id="RHEA-COMP:9863"/>
        <dbReference type="Rhea" id="RHEA-COMP:11604"/>
        <dbReference type="ChEBI" id="CHEBI:15378"/>
        <dbReference type="ChEBI" id="CHEBI:29999"/>
        <dbReference type="ChEBI" id="CHEBI:30616"/>
        <dbReference type="ChEBI" id="CHEBI:83421"/>
        <dbReference type="ChEBI" id="CHEBI:456216"/>
        <dbReference type="EC" id="2.7.11.1"/>
    </reaction>
</comment>
<sequence>MTDPDIILYLYPNDGPGNGGAVDAIYTFRGGSRYMPPRRRDALEQYDIYSRQDRESTEQPEEQRGLESSACIVLRFSDGAKTRLGVVAGCAPNVDLPFEKQPGISRFHLAFTFDDKDRPIARDLGSLCGTRVIYDGEEGKRRSNFDYLLQGPRILGNKPPVLNVTGKVQFKVVVPPRDITSQDYINRVARFRQGTADHEDLFASLVLRSAPGTQPPTGTDTPSRLSVDPVLYKKKLGEGAFGVVTYVWNATTGEEYALKEPLEKFIKSGQVITKNWKKEAEIMGRISHDHIVAFRDATFSPWPQLTFEYVPEGSLDNCINLSTFENVQVLRQLLSALRYLHAQNPPIGHRDIKPENILVLYRRSSGIHVKFADFGLAKAADYLKTFCGSLLWAAPEIYNKIPDPDATADDSYSVAVDIWSLGLVIASRECGLPYYEDSYRTSAVAWIRAVLQHVEDHEEKGNELLYFLLDTMLVVNPQERKDALYCHDGALRLSNCDSRRPFLRRVSRSPLNVYTSSDTDESDEDSDPGTQPSMGHEGASEESTIRLSPWADGLQTPVETTAASIGSSLIANLGYRGTDMINSIVNPTESGTSQGSGASTPRAQQRRGQDNSVVLPQGSALDSVLWNPEPASFSSNHDAAAMEAGGPQDDTRPEELDVSFLIRYHLGGGAQDNEAQEAVEVPEVASGEPRQPGRKRTWPEDRSPLMSAHQSLTDPTPGVAALQRDDIVSRDGSSSRVLRAGKRRKNVAAGEDLESG</sequence>
<evidence type="ECO:0000256" key="2">
    <source>
        <dbReference type="ARBA" id="ARBA00012513"/>
    </source>
</evidence>
<dbReference type="OrthoDB" id="10252171at2759"/>
<dbReference type="RefSeq" id="XP_033679987.1">
    <property type="nucleotide sequence ID" value="XM_033829841.1"/>
</dbReference>
<evidence type="ECO:0000256" key="6">
    <source>
        <dbReference type="ARBA" id="ARBA00022777"/>
    </source>
</evidence>
<evidence type="ECO:0000256" key="12">
    <source>
        <dbReference type="PROSITE-ProRule" id="PRU10141"/>
    </source>
</evidence>
<evidence type="ECO:0000256" key="5">
    <source>
        <dbReference type="ARBA" id="ARBA00022741"/>
    </source>
</evidence>
<dbReference type="GO" id="GO:0005776">
    <property type="term" value="C:autophagosome"/>
    <property type="evidence" value="ECO:0007669"/>
    <property type="project" value="TreeGrafter"/>
</dbReference>
<accession>A0A6A6I5Y4</accession>
<evidence type="ECO:0000256" key="8">
    <source>
        <dbReference type="ARBA" id="ARBA00023006"/>
    </source>
</evidence>
<dbReference type="InterPro" id="IPR008271">
    <property type="entry name" value="Ser/Thr_kinase_AS"/>
</dbReference>
<evidence type="ECO:0000256" key="13">
    <source>
        <dbReference type="SAM" id="MobiDB-lite"/>
    </source>
</evidence>
<dbReference type="AlphaFoldDB" id="A0A6A6I5Y4"/>
<comment type="catalytic activity">
    <reaction evidence="10">
        <text>L-threonyl-[protein] + ATP = O-phospho-L-threonyl-[protein] + ADP + H(+)</text>
        <dbReference type="Rhea" id="RHEA:46608"/>
        <dbReference type="Rhea" id="RHEA-COMP:11060"/>
        <dbReference type="Rhea" id="RHEA-COMP:11605"/>
        <dbReference type="ChEBI" id="CHEBI:15378"/>
        <dbReference type="ChEBI" id="CHEBI:30013"/>
        <dbReference type="ChEBI" id="CHEBI:30616"/>
        <dbReference type="ChEBI" id="CHEBI:61977"/>
        <dbReference type="ChEBI" id="CHEBI:456216"/>
        <dbReference type="EC" id="2.7.11.1"/>
    </reaction>
</comment>
<feature type="region of interest" description="Disordered" evidence="13">
    <location>
        <begin position="45"/>
        <end position="64"/>
    </location>
</feature>
<dbReference type="Gene3D" id="2.60.200.20">
    <property type="match status" value="1"/>
</dbReference>
<dbReference type="SUPFAM" id="SSF49879">
    <property type="entry name" value="SMAD/FHA domain"/>
    <property type="match status" value="1"/>
</dbReference>
<dbReference type="GO" id="GO:0000045">
    <property type="term" value="P:autophagosome assembly"/>
    <property type="evidence" value="ECO:0007669"/>
    <property type="project" value="TreeGrafter"/>
</dbReference>
<keyword evidence="6 15" id="KW-0418">Kinase</keyword>
<name>A0A6A6I5Y4_9PLEO</name>
<dbReference type="GO" id="GO:0005829">
    <property type="term" value="C:cytosol"/>
    <property type="evidence" value="ECO:0007669"/>
    <property type="project" value="TreeGrafter"/>
</dbReference>
<feature type="binding site" evidence="12">
    <location>
        <position position="259"/>
    </location>
    <ligand>
        <name>ATP</name>
        <dbReference type="ChEBI" id="CHEBI:30616"/>
    </ligand>
</feature>
<dbReference type="EC" id="2.7.11.1" evidence="2"/>
<evidence type="ECO:0000313" key="15">
    <source>
        <dbReference type="EMBL" id="KAF2244983.1"/>
    </source>
</evidence>
<dbReference type="PROSITE" id="PS00107">
    <property type="entry name" value="PROTEIN_KINASE_ATP"/>
    <property type="match status" value="1"/>
</dbReference>
<dbReference type="GO" id="GO:0004674">
    <property type="term" value="F:protein serine/threonine kinase activity"/>
    <property type="evidence" value="ECO:0007669"/>
    <property type="project" value="UniProtKB-KW"/>
</dbReference>
<evidence type="ECO:0000313" key="16">
    <source>
        <dbReference type="Proteomes" id="UP000800094"/>
    </source>
</evidence>
<dbReference type="PROSITE" id="PS00108">
    <property type="entry name" value="PROTEIN_KINASE_ST"/>
    <property type="match status" value="1"/>
</dbReference>
<reference evidence="15" key="1">
    <citation type="journal article" date="2020" name="Stud. Mycol.">
        <title>101 Dothideomycetes genomes: a test case for predicting lifestyles and emergence of pathogens.</title>
        <authorList>
            <person name="Haridas S."/>
            <person name="Albert R."/>
            <person name="Binder M."/>
            <person name="Bloem J."/>
            <person name="Labutti K."/>
            <person name="Salamov A."/>
            <person name="Andreopoulos B."/>
            <person name="Baker S."/>
            <person name="Barry K."/>
            <person name="Bills G."/>
            <person name="Bluhm B."/>
            <person name="Cannon C."/>
            <person name="Castanera R."/>
            <person name="Culley D."/>
            <person name="Daum C."/>
            <person name="Ezra D."/>
            <person name="Gonzalez J."/>
            <person name="Henrissat B."/>
            <person name="Kuo A."/>
            <person name="Liang C."/>
            <person name="Lipzen A."/>
            <person name="Lutzoni F."/>
            <person name="Magnuson J."/>
            <person name="Mondo S."/>
            <person name="Nolan M."/>
            <person name="Ohm R."/>
            <person name="Pangilinan J."/>
            <person name="Park H.-J."/>
            <person name="Ramirez L."/>
            <person name="Alfaro M."/>
            <person name="Sun H."/>
            <person name="Tritt A."/>
            <person name="Yoshinaga Y."/>
            <person name="Zwiers L.-H."/>
            <person name="Turgeon B."/>
            <person name="Goodwin S."/>
            <person name="Spatafora J."/>
            <person name="Crous P."/>
            <person name="Grigoriev I."/>
        </authorList>
    </citation>
    <scope>NUCLEOTIDE SEQUENCE</scope>
    <source>
        <strain evidence="15">CBS 122368</strain>
    </source>
</reference>
<evidence type="ECO:0000256" key="10">
    <source>
        <dbReference type="ARBA" id="ARBA00047899"/>
    </source>
</evidence>
<feature type="region of interest" description="Disordered" evidence="13">
    <location>
        <begin position="624"/>
        <end position="653"/>
    </location>
</feature>
<dbReference type="GO" id="GO:0005524">
    <property type="term" value="F:ATP binding"/>
    <property type="evidence" value="ECO:0007669"/>
    <property type="project" value="UniProtKB-UniRule"/>
</dbReference>
<dbReference type="PANTHER" id="PTHR24348">
    <property type="entry name" value="SERINE/THREONINE-PROTEIN KINASE UNC-51-RELATED"/>
    <property type="match status" value="1"/>
</dbReference>
<protein>
    <recommendedName>
        <fullName evidence="2">non-specific serine/threonine protein kinase</fullName>
        <ecNumber evidence="2">2.7.11.1</ecNumber>
    </recommendedName>
    <alternativeName>
        <fullName evidence="9">Autophagy-related protein 1</fullName>
    </alternativeName>
</protein>
<keyword evidence="7 12" id="KW-0067">ATP-binding</keyword>
<dbReference type="SUPFAM" id="SSF56112">
    <property type="entry name" value="Protein kinase-like (PK-like)"/>
    <property type="match status" value="1"/>
</dbReference>
<evidence type="ECO:0000259" key="14">
    <source>
        <dbReference type="PROSITE" id="PS50011"/>
    </source>
</evidence>
<evidence type="ECO:0000256" key="9">
    <source>
        <dbReference type="ARBA" id="ARBA00030237"/>
    </source>
</evidence>
<feature type="region of interest" description="Disordered" evidence="13">
    <location>
        <begin position="584"/>
        <end position="611"/>
    </location>
</feature>
<dbReference type="InterPro" id="IPR000719">
    <property type="entry name" value="Prot_kinase_dom"/>
</dbReference>
<dbReference type="EMBL" id="ML987202">
    <property type="protein sequence ID" value="KAF2244983.1"/>
    <property type="molecule type" value="Genomic_DNA"/>
</dbReference>
<dbReference type="InterPro" id="IPR011009">
    <property type="entry name" value="Kinase-like_dom_sf"/>
</dbReference>
<feature type="compositionally biased region" description="Polar residues" evidence="13">
    <location>
        <begin position="584"/>
        <end position="603"/>
    </location>
</feature>
<feature type="domain" description="Protein kinase" evidence="14">
    <location>
        <begin position="230"/>
        <end position="503"/>
    </location>
</feature>
<feature type="compositionally biased region" description="Acidic residues" evidence="13">
    <location>
        <begin position="518"/>
        <end position="527"/>
    </location>
</feature>
<dbReference type="InterPro" id="IPR008984">
    <property type="entry name" value="SMAD_FHA_dom_sf"/>
</dbReference>
<evidence type="ECO:0000256" key="11">
    <source>
        <dbReference type="ARBA" id="ARBA00048679"/>
    </source>
</evidence>
<evidence type="ECO:0000256" key="4">
    <source>
        <dbReference type="ARBA" id="ARBA00022679"/>
    </source>
</evidence>
<dbReference type="PANTHER" id="PTHR24348:SF22">
    <property type="entry name" value="NON-SPECIFIC SERINE_THREONINE PROTEIN KINASE"/>
    <property type="match status" value="1"/>
</dbReference>
<dbReference type="SMART" id="SM00220">
    <property type="entry name" value="S_TKc"/>
    <property type="match status" value="1"/>
</dbReference>